<keyword evidence="8" id="KW-1185">Reference proteome</keyword>
<evidence type="ECO:0000256" key="4">
    <source>
        <dbReference type="ARBA" id="ARBA00022989"/>
    </source>
</evidence>
<evidence type="ECO:0000256" key="5">
    <source>
        <dbReference type="ARBA" id="ARBA00023136"/>
    </source>
</evidence>
<dbReference type="EMBL" id="QTJV01000002">
    <property type="protein sequence ID" value="RFM35357.1"/>
    <property type="molecule type" value="Genomic_DNA"/>
</dbReference>
<accession>A0A3E1P5B2</accession>
<keyword evidence="5 6" id="KW-0472">Membrane</keyword>
<gene>
    <name evidence="7" type="ORF">DXN04_08180</name>
</gene>
<evidence type="ECO:0000256" key="6">
    <source>
        <dbReference type="SAM" id="Phobius"/>
    </source>
</evidence>
<dbReference type="Pfam" id="PF03626">
    <property type="entry name" value="COX4_pro"/>
    <property type="match status" value="1"/>
</dbReference>
<dbReference type="AlphaFoldDB" id="A0A3E1P5B2"/>
<reference evidence="7 8" key="1">
    <citation type="submission" date="2018-08" db="EMBL/GenBank/DDBJ databases">
        <title>Chitinophaga sp. K20C18050901, a novel bacterium isolated from forest soil.</title>
        <authorList>
            <person name="Wang C."/>
        </authorList>
    </citation>
    <scope>NUCLEOTIDE SEQUENCE [LARGE SCALE GENOMIC DNA]</scope>
    <source>
        <strain evidence="7 8">K20C18050901</strain>
    </source>
</reference>
<dbReference type="Proteomes" id="UP000261174">
    <property type="component" value="Unassembled WGS sequence"/>
</dbReference>
<dbReference type="GO" id="GO:0005886">
    <property type="term" value="C:plasma membrane"/>
    <property type="evidence" value="ECO:0007669"/>
    <property type="project" value="UniProtKB-SubCell"/>
</dbReference>
<dbReference type="InterPro" id="IPR005171">
    <property type="entry name" value="Cyt_c_oxidase_su4_prok"/>
</dbReference>
<feature type="transmembrane region" description="Helical" evidence="6">
    <location>
        <begin position="53"/>
        <end position="72"/>
    </location>
</feature>
<evidence type="ECO:0000256" key="3">
    <source>
        <dbReference type="ARBA" id="ARBA00022692"/>
    </source>
</evidence>
<name>A0A3E1P5B2_9BACT</name>
<dbReference type="OrthoDB" id="981917at2"/>
<comment type="caution">
    <text evidence="7">The sequence shown here is derived from an EMBL/GenBank/DDBJ whole genome shotgun (WGS) entry which is preliminary data.</text>
</comment>
<keyword evidence="4 6" id="KW-1133">Transmembrane helix</keyword>
<evidence type="ECO:0008006" key="9">
    <source>
        <dbReference type="Google" id="ProtNLM"/>
    </source>
</evidence>
<organism evidence="7 8">
    <name type="scientific">Chitinophaga silvisoli</name>
    <dbReference type="NCBI Taxonomy" id="2291814"/>
    <lineage>
        <taxon>Bacteria</taxon>
        <taxon>Pseudomonadati</taxon>
        <taxon>Bacteroidota</taxon>
        <taxon>Chitinophagia</taxon>
        <taxon>Chitinophagales</taxon>
        <taxon>Chitinophagaceae</taxon>
        <taxon>Chitinophaga</taxon>
    </lineage>
</organism>
<evidence type="ECO:0000256" key="1">
    <source>
        <dbReference type="ARBA" id="ARBA00004651"/>
    </source>
</evidence>
<proteinExistence type="predicted"/>
<evidence type="ECO:0000256" key="2">
    <source>
        <dbReference type="ARBA" id="ARBA00022475"/>
    </source>
</evidence>
<feature type="transmembrane region" description="Helical" evidence="6">
    <location>
        <begin position="27"/>
        <end position="46"/>
    </location>
</feature>
<dbReference type="RefSeq" id="WP_116852836.1">
    <property type="nucleotide sequence ID" value="NZ_QTJV01000002.1"/>
</dbReference>
<keyword evidence="2" id="KW-1003">Cell membrane</keyword>
<feature type="transmembrane region" description="Helical" evidence="6">
    <location>
        <begin position="84"/>
        <end position="104"/>
    </location>
</feature>
<protein>
    <recommendedName>
        <fullName evidence="9">Cytochrome C oxidase subunit IV</fullName>
    </recommendedName>
</protein>
<evidence type="ECO:0000313" key="8">
    <source>
        <dbReference type="Proteomes" id="UP000261174"/>
    </source>
</evidence>
<keyword evidence="3 6" id="KW-0812">Transmembrane</keyword>
<sequence>MSNTTYTDAGHDVHVADSSTKTIWKTFWILLAITVVEIALALIHLETHFPPKLLVNSIFIGLTIVKAFFIVAEFMHLGHEIKNLIMTILMPLLLFVWFIIAFLADGDSWKNMRKNLAPGTPKPVEKVQVIEHGEGHHE</sequence>
<evidence type="ECO:0000313" key="7">
    <source>
        <dbReference type="EMBL" id="RFM35357.1"/>
    </source>
</evidence>
<comment type="subcellular location">
    <subcellularLocation>
        <location evidence="1">Cell membrane</location>
        <topology evidence="1">Multi-pass membrane protein</topology>
    </subcellularLocation>
</comment>